<dbReference type="CDD" id="cd00082">
    <property type="entry name" value="HisKA"/>
    <property type="match status" value="1"/>
</dbReference>
<keyword evidence="4" id="KW-0418">Kinase</keyword>
<dbReference type="PRINTS" id="PR00344">
    <property type="entry name" value="BCTRLSENSOR"/>
</dbReference>
<dbReference type="SUPFAM" id="SSF47384">
    <property type="entry name" value="Homodimeric domain of signal transducing histidine kinase"/>
    <property type="match status" value="1"/>
</dbReference>
<evidence type="ECO:0000256" key="3">
    <source>
        <dbReference type="ARBA" id="ARBA00022553"/>
    </source>
</evidence>
<accession>A0ABV4XYU3</accession>
<name>A0ABV4XYU3_9CYAN</name>
<evidence type="ECO:0000256" key="2">
    <source>
        <dbReference type="ARBA" id="ARBA00012438"/>
    </source>
</evidence>
<dbReference type="InterPro" id="IPR011006">
    <property type="entry name" value="CheY-like_superfamily"/>
</dbReference>
<keyword evidence="10" id="KW-1185">Reference proteome</keyword>
<feature type="modified residue" description="4-aspartylphosphate" evidence="6">
    <location>
        <position position="52"/>
    </location>
</feature>
<protein>
    <recommendedName>
        <fullName evidence="2">histidine kinase</fullName>
        <ecNumber evidence="2">2.7.13.3</ecNumber>
    </recommendedName>
</protein>
<evidence type="ECO:0000256" key="5">
    <source>
        <dbReference type="ARBA" id="ARBA00023012"/>
    </source>
</evidence>
<keyword evidence="5" id="KW-0902">Two-component regulatory system</keyword>
<dbReference type="Gene3D" id="3.40.50.2300">
    <property type="match status" value="1"/>
</dbReference>
<evidence type="ECO:0000256" key="4">
    <source>
        <dbReference type="ARBA" id="ARBA00022777"/>
    </source>
</evidence>
<dbReference type="InterPro" id="IPR004358">
    <property type="entry name" value="Sig_transdc_His_kin-like_C"/>
</dbReference>
<dbReference type="PROSITE" id="PS50109">
    <property type="entry name" value="HIS_KIN"/>
    <property type="match status" value="1"/>
</dbReference>
<reference evidence="9 10" key="1">
    <citation type="submission" date="2024-09" db="EMBL/GenBank/DDBJ databases">
        <title>Floridaenema gen nov. (Aerosakkonemataceae, Aerosakkonematales ord. nov., Cyanobacteria) from benthic tropical and subtropical fresh waters, with the description of four new species.</title>
        <authorList>
            <person name="Moretto J.A."/>
            <person name="Berthold D.E."/>
            <person name="Lefler F.W."/>
            <person name="Huang I.-S."/>
            <person name="Laughinghouse H. IV."/>
        </authorList>
    </citation>
    <scope>NUCLEOTIDE SEQUENCE [LARGE SCALE GENOMIC DNA]</scope>
    <source>
        <strain evidence="9 10">BLCC-F50</strain>
    </source>
</reference>
<evidence type="ECO:0000256" key="1">
    <source>
        <dbReference type="ARBA" id="ARBA00000085"/>
    </source>
</evidence>
<dbReference type="PANTHER" id="PTHR43547:SF2">
    <property type="entry name" value="HYBRID SIGNAL TRANSDUCTION HISTIDINE KINASE C"/>
    <property type="match status" value="1"/>
</dbReference>
<dbReference type="EC" id="2.7.13.3" evidence="2"/>
<dbReference type="RefSeq" id="WP_413266457.1">
    <property type="nucleotide sequence ID" value="NZ_JBHFNR010000216.1"/>
</dbReference>
<dbReference type="SMART" id="SM00448">
    <property type="entry name" value="REC"/>
    <property type="match status" value="1"/>
</dbReference>
<dbReference type="EMBL" id="JBHFNR010000216">
    <property type="protein sequence ID" value="MFB2896836.1"/>
    <property type="molecule type" value="Genomic_DNA"/>
</dbReference>
<sequence length="379" mass="42492">MTKILVIEDEEAIRENILELLNAKKFDAFAVENGSKGVQLAKEKRPDLIICDISMPELDGYGVLEALRSEPDTAMIPFIFLTALADKANNRKGMELGADDYLTKPCKPVELLNAIDTRLKKQATINQQQSQKLEELRSSITFSLPHELRTPLNGILGFSELLLTELDTLEPQEIKEMVEQIQTSGKRLYRLIQNFLLYAELELIATNSERIKALKNYQTDRVDSLISHQATQQAKQAQRQADLHLQLEDAQLNISPNRLQKMVEELVDNACKFSVSGTPINIVSQVINNSFILSVNDKGRGMKTEQIDNLGAYMQFERKLYEQQGSGLGLVIVKRIAELHGGSLAIESIPDEQTTVKVILPITQILHQCQNPPANQFAG</sequence>
<dbReference type="PROSITE" id="PS50110">
    <property type="entry name" value="RESPONSE_REGULATORY"/>
    <property type="match status" value="1"/>
</dbReference>
<dbReference type="InterPro" id="IPR003661">
    <property type="entry name" value="HisK_dim/P_dom"/>
</dbReference>
<evidence type="ECO:0000259" key="7">
    <source>
        <dbReference type="PROSITE" id="PS50109"/>
    </source>
</evidence>
<dbReference type="CDD" id="cd00075">
    <property type="entry name" value="HATPase"/>
    <property type="match status" value="1"/>
</dbReference>
<organism evidence="9 10">
    <name type="scientific">Floridaenema flaviceps BLCC-F50</name>
    <dbReference type="NCBI Taxonomy" id="3153642"/>
    <lineage>
        <taxon>Bacteria</taxon>
        <taxon>Bacillati</taxon>
        <taxon>Cyanobacteriota</taxon>
        <taxon>Cyanophyceae</taxon>
        <taxon>Oscillatoriophycideae</taxon>
        <taxon>Aerosakkonematales</taxon>
        <taxon>Aerosakkonemataceae</taxon>
        <taxon>Floridanema</taxon>
        <taxon>Floridanema flaviceps</taxon>
    </lineage>
</organism>
<dbReference type="SUPFAM" id="SSF52172">
    <property type="entry name" value="CheY-like"/>
    <property type="match status" value="1"/>
</dbReference>
<dbReference type="InterPro" id="IPR003594">
    <property type="entry name" value="HATPase_dom"/>
</dbReference>
<dbReference type="InterPro" id="IPR036097">
    <property type="entry name" value="HisK_dim/P_sf"/>
</dbReference>
<dbReference type="PANTHER" id="PTHR43547">
    <property type="entry name" value="TWO-COMPONENT HISTIDINE KINASE"/>
    <property type="match status" value="1"/>
</dbReference>
<feature type="domain" description="Histidine kinase" evidence="7">
    <location>
        <begin position="143"/>
        <end position="364"/>
    </location>
</feature>
<evidence type="ECO:0000313" key="10">
    <source>
        <dbReference type="Proteomes" id="UP001576784"/>
    </source>
</evidence>
<dbReference type="InterPro" id="IPR001789">
    <property type="entry name" value="Sig_transdc_resp-reg_receiver"/>
</dbReference>
<evidence type="ECO:0000256" key="6">
    <source>
        <dbReference type="PROSITE-ProRule" id="PRU00169"/>
    </source>
</evidence>
<comment type="catalytic activity">
    <reaction evidence="1">
        <text>ATP + protein L-histidine = ADP + protein N-phospho-L-histidine.</text>
        <dbReference type="EC" id="2.7.13.3"/>
    </reaction>
</comment>
<feature type="domain" description="Response regulatory" evidence="8">
    <location>
        <begin position="3"/>
        <end position="119"/>
    </location>
</feature>
<evidence type="ECO:0000313" key="9">
    <source>
        <dbReference type="EMBL" id="MFB2896836.1"/>
    </source>
</evidence>
<dbReference type="SMART" id="SM00388">
    <property type="entry name" value="HisKA"/>
    <property type="match status" value="1"/>
</dbReference>
<dbReference type="InterPro" id="IPR036890">
    <property type="entry name" value="HATPase_C_sf"/>
</dbReference>
<dbReference type="Pfam" id="PF02518">
    <property type="entry name" value="HATPase_c"/>
    <property type="match status" value="1"/>
</dbReference>
<comment type="caution">
    <text evidence="9">The sequence shown here is derived from an EMBL/GenBank/DDBJ whole genome shotgun (WGS) entry which is preliminary data.</text>
</comment>
<dbReference type="Gene3D" id="1.10.287.130">
    <property type="match status" value="1"/>
</dbReference>
<gene>
    <name evidence="9" type="ORF">ACE1CI_28320</name>
</gene>
<evidence type="ECO:0000259" key="8">
    <source>
        <dbReference type="PROSITE" id="PS50110"/>
    </source>
</evidence>
<dbReference type="Pfam" id="PF00512">
    <property type="entry name" value="HisKA"/>
    <property type="match status" value="1"/>
</dbReference>
<dbReference type="SUPFAM" id="SSF55874">
    <property type="entry name" value="ATPase domain of HSP90 chaperone/DNA topoisomerase II/histidine kinase"/>
    <property type="match status" value="1"/>
</dbReference>
<dbReference type="SMART" id="SM00387">
    <property type="entry name" value="HATPase_c"/>
    <property type="match status" value="1"/>
</dbReference>
<keyword evidence="4" id="KW-0808">Transferase</keyword>
<dbReference type="Pfam" id="PF00072">
    <property type="entry name" value="Response_reg"/>
    <property type="match status" value="1"/>
</dbReference>
<keyword evidence="3 6" id="KW-0597">Phosphoprotein</keyword>
<dbReference type="CDD" id="cd17574">
    <property type="entry name" value="REC_OmpR"/>
    <property type="match status" value="1"/>
</dbReference>
<proteinExistence type="predicted"/>
<dbReference type="Gene3D" id="3.30.565.10">
    <property type="entry name" value="Histidine kinase-like ATPase, C-terminal domain"/>
    <property type="match status" value="1"/>
</dbReference>
<dbReference type="InterPro" id="IPR005467">
    <property type="entry name" value="His_kinase_dom"/>
</dbReference>
<dbReference type="Proteomes" id="UP001576784">
    <property type="component" value="Unassembled WGS sequence"/>
</dbReference>